<dbReference type="EMBL" id="JACJHT010000015">
    <property type="protein sequence ID" value="MBA9042671.1"/>
    <property type="molecule type" value="Genomic_DNA"/>
</dbReference>
<dbReference type="InterPro" id="IPR007737">
    <property type="entry name" value="Mga_HTH"/>
</dbReference>
<dbReference type="Pfam" id="PF00874">
    <property type="entry name" value="PRD"/>
    <property type="match status" value="2"/>
</dbReference>
<dbReference type="InterPro" id="IPR011608">
    <property type="entry name" value="PRD"/>
</dbReference>
<evidence type="ECO:0000259" key="6">
    <source>
        <dbReference type="PROSITE" id="PS51094"/>
    </source>
</evidence>
<dbReference type="PANTHER" id="PTHR30185">
    <property type="entry name" value="CRYPTIC BETA-GLUCOSIDE BGL OPERON ANTITERMINATOR"/>
    <property type="match status" value="1"/>
</dbReference>
<dbReference type="GO" id="GO:0009401">
    <property type="term" value="P:phosphoenolpyruvate-dependent sugar phosphotransferase system"/>
    <property type="evidence" value="ECO:0007669"/>
    <property type="project" value="InterPro"/>
</dbReference>
<dbReference type="PANTHER" id="PTHR30185:SF12">
    <property type="entry name" value="TRANSCRIPTIONAL REGULATOR MANR"/>
    <property type="match status" value="1"/>
</dbReference>
<dbReference type="SUPFAM" id="SSF63520">
    <property type="entry name" value="PTS-regulatory domain, PRD"/>
    <property type="match status" value="2"/>
</dbReference>
<dbReference type="InterPro" id="IPR013196">
    <property type="entry name" value="HTH_11"/>
</dbReference>
<evidence type="ECO:0000259" key="7">
    <source>
        <dbReference type="PROSITE" id="PS51099"/>
    </source>
</evidence>
<organism evidence="9 10">
    <name type="scientific">Priestia aryabhattai</name>
    <name type="common">Bacillus aryabhattai</name>
    <dbReference type="NCBI Taxonomy" id="412384"/>
    <lineage>
        <taxon>Bacteria</taxon>
        <taxon>Bacillati</taxon>
        <taxon>Bacillota</taxon>
        <taxon>Bacilli</taxon>
        <taxon>Bacillales</taxon>
        <taxon>Bacillaceae</taxon>
        <taxon>Priestia</taxon>
    </lineage>
</organism>
<dbReference type="Gene3D" id="3.40.50.2300">
    <property type="match status" value="1"/>
</dbReference>
<feature type="domain" description="PRD" evidence="8">
    <location>
        <begin position="184"/>
        <end position="289"/>
    </location>
</feature>
<dbReference type="Pfam" id="PF05043">
    <property type="entry name" value="Mga"/>
    <property type="match status" value="1"/>
</dbReference>
<dbReference type="Pfam" id="PF08279">
    <property type="entry name" value="HTH_11"/>
    <property type="match status" value="1"/>
</dbReference>
<dbReference type="InterPro" id="IPR013011">
    <property type="entry name" value="PTS_EIIB_2"/>
</dbReference>
<dbReference type="Gene3D" id="1.10.10.10">
    <property type="entry name" value="Winged helix-like DNA-binding domain superfamily/Winged helix DNA-binding domain"/>
    <property type="match status" value="2"/>
</dbReference>
<feature type="domain" description="PRD" evidence="8">
    <location>
        <begin position="300"/>
        <end position="407"/>
    </location>
</feature>
<keyword evidence="4" id="KW-0010">Activator</keyword>
<keyword evidence="5" id="KW-0804">Transcription</keyword>
<dbReference type="PROSITE" id="PS51094">
    <property type="entry name" value="PTS_EIIA_TYPE_2"/>
    <property type="match status" value="1"/>
</dbReference>
<dbReference type="PROSITE" id="PS51099">
    <property type="entry name" value="PTS_EIIB_TYPE_2"/>
    <property type="match status" value="1"/>
</dbReference>
<feature type="domain" description="PTS EIIB type-2" evidence="7">
    <location>
        <begin position="412"/>
        <end position="503"/>
    </location>
</feature>
<dbReference type="InterPro" id="IPR050661">
    <property type="entry name" value="BglG_antiterminators"/>
</dbReference>
<dbReference type="CDD" id="cd00211">
    <property type="entry name" value="PTS_IIA_fru"/>
    <property type="match status" value="1"/>
</dbReference>
<dbReference type="CDD" id="cd05568">
    <property type="entry name" value="PTS_IIB_bgl_like"/>
    <property type="match status" value="1"/>
</dbReference>
<dbReference type="InterPro" id="IPR036634">
    <property type="entry name" value="PRD_sf"/>
</dbReference>
<dbReference type="InterPro" id="IPR002178">
    <property type="entry name" value="PTS_EIIA_type-2_dom"/>
</dbReference>
<proteinExistence type="predicted"/>
<keyword evidence="2" id="KW-0677">Repeat</keyword>
<dbReference type="PROSITE" id="PS51372">
    <property type="entry name" value="PRD_2"/>
    <property type="match status" value="2"/>
</dbReference>
<accession>A0A7W3NGR9</accession>
<name>A0A7W3NGR9_PRIAR</name>
<dbReference type="AlphaFoldDB" id="A0A7W3NGR9"/>
<keyword evidence="1" id="KW-0808">Transferase</keyword>
<evidence type="ECO:0000256" key="2">
    <source>
        <dbReference type="ARBA" id="ARBA00022737"/>
    </source>
</evidence>
<dbReference type="PROSITE" id="PS00372">
    <property type="entry name" value="PTS_EIIA_TYPE_2_HIS"/>
    <property type="match status" value="1"/>
</dbReference>
<sequence length="651" mass="76652">MNTRQKEILYLLLSEPDKYSLVQDFADRVNCSEKTIRNDLKIIEDYLDYYSNAHLTRKPGLGVYLDIEEHEKVRLCNELRTVKDEPKYQSDEERILQIAYDLLMNVKPVTAKEFASQYFLNRATIKKDLNKIEKWLKRFSLALVSKQRIGLMIEGTEKNKRKALTRISDLINNPSITNQFIKKQFLYHEVEFIASELKVLQRRNSLYFTDDTLESLLLHTLMMIRRTKLKQPISLSKREITLVQEKKEYKWTYEFLKRLEQFFVIHFSEEEVVYLTLHILGGKVRYQKNDTSWKLDIISEENSVLFKILCHLIHRVSKLNALDFNEDQILKNGLKIHLYTTLNRINYDLSVSNPMLNDIKKMYPHMFDIVIDVLGEINHLFDLFIPEEEAAYLTLHFQASIERLNSNRQKQKNVIIVCHMGIGMSQLLRTKIERKFHQIYVMDCISKDDLEDYLTKHQDVELVISTTSLSKLKIPCLIVSPLLESTEEKKLEDFIKQLDEPVCREQIEFSMLNYTTPFLVFLQEDVEHRYKVIEKLANVLYEKGYVEEEYAVHAIMREKMSATTIGAGIAIPHANSKFIKQSAIAIATLKEPLDWGTEKVTLVFMLAVKNEEQKMTKKLFQELSFISEQPSFIQKLTTETNVMKFLSYLHY</sequence>
<dbReference type="GO" id="GO:0008982">
    <property type="term" value="F:protein-N(PI)-phosphohistidine-sugar phosphotransferase activity"/>
    <property type="evidence" value="ECO:0007669"/>
    <property type="project" value="InterPro"/>
</dbReference>
<evidence type="ECO:0000256" key="3">
    <source>
        <dbReference type="ARBA" id="ARBA00023015"/>
    </source>
</evidence>
<evidence type="ECO:0000256" key="4">
    <source>
        <dbReference type="ARBA" id="ARBA00023159"/>
    </source>
</evidence>
<keyword evidence="3" id="KW-0805">Transcription regulation</keyword>
<dbReference type="InterPro" id="IPR036388">
    <property type="entry name" value="WH-like_DNA-bd_sf"/>
</dbReference>
<evidence type="ECO:0000313" key="10">
    <source>
        <dbReference type="Proteomes" id="UP000543174"/>
    </source>
</evidence>
<dbReference type="Proteomes" id="UP000543174">
    <property type="component" value="Unassembled WGS sequence"/>
</dbReference>
<evidence type="ECO:0000313" key="9">
    <source>
        <dbReference type="EMBL" id="MBA9042671.1"/>
    </source>
</evidence>
<dbReference type="SUPFAM" id="SSF55804">
    <property type="entry name" value="Phoshotransferase/anion transport protein"/>
    <property type="match status" value="1"/>
</dbReference>
<evidence type="ECO:0000256" key="5">
    <source>
        <dbReference type="ARBA" id="ARBA00023163"/>
    </source>
</evidence>
<evidence type="ECO:0000256" key="1">
    <source>
        <dbReference type="ARBA" id="ARBA00022679"/>
    </source>
</evidence>
<evidence type="ECO:0000259" key="8">
    <source>
        <dbReference type="PROSITE" id="PS51372"/>
    </source>
</evidence>
<gene>
    <name evidence="9" type="ORF">HNP21_005808</name>
</gene>
<dbReference type="SUPFAM" id="SSF52794">
    <property type="entry name" value="PTS system IIB component-like"/>
    <property type="match status" value="1"/>
</dbReference>
<dbReference type="Gene3D" id="1.10.1790.10">
    <property type="entry name" value="PRD domain"/>
    <property type="match status" value="2"/>
</dbReference>
<dbReference type="GO" id="GO:0006355">
    <property type="term" value="P:regulation of DNA-templated transcription"/>
    <property type="evidence" value="ECO:0007669"/>
    <property type="project" value="InterPro"/>
</dbReference>
<dbReference type="InterPro" id="IPR036095">
    <property type="entry name" value="PTS_EIIB-like_sf"/>
</dbReference>
<dbReference type="RefSeq" id="WP_220496018.1">
    <property type="nucleotide sequence ID" value="NZ_JACJHT010000015.1"/>
</dbReference>
<dbReference type="Pfam" id="PF00359">
    <property type="entry name" value="PTS_EIIA_2"/>
    <property type="match status" value="1"/>
</dbReference>
<comment type="caution">
    <text evidence="9">The sequence shown here is derived from an EMBL/GenBank/DDBJ whole genome shotgun (WGS) entry which is preliminary data.</text>
</comment>
<dbReference type="InterPro" id="IPR016152">
    <property type="entry name" value="PTrfase/Anion_transptr"/>
</dbReference>
<protein>
    <submittedName>
        <fullName evidence="9">Activator of the mannose operon (Transcriptional antiterminator)</fullName>
    </submittedName>
</protein>
<feature type="domain" description="PTS EIIA type-2" evidence="6">
    <location>
        <begin position="513"/>
        <end position="651"/>
    </location>
</feature>
<dbReference type="Gene3D" id="3.40.930.10">
    <property type="entry name" value="Mannitol-specific EII, Chain A"/>
    <property type="match status" value="1"/>
</dbReference>
<keyword evidence="10" id="KW-1185">Reference proteome</keyword>
<reference evidence="9" key="1">
    <citation type="submission" date="2020-08" db="EMBL/GenBank/DDBJ databases">
        <title>Functional genomics of gut bacteria from endangered species of beetles.</title>
        <authorList>
            <person name="Carlos-Shanley C."/>
        </authorList>
    </citation>
    <scope>NUCLEOTIDE SEQUENCE [LARGE SCALE GENOMIC DNA]</scope>
    <source>
        <strain evidence="9">S00060</strain>
    </source>
</reference>